<dbReference type="PROSITE" id="PS50894">
    <property type="entry name" value="HPT"/>
    <property type="match status" value="1"/>
</dbReference>
<organism evidence="3 4">
    <name type="scientific">Croceimicrobium hydrocarbonivorans</name>
    <dbReference type="NCBI Taxonomy" id="2761580"/>
    <lineage>
        <taxon>Bacteria</taxon>
        <taxon>Pseudomonadati</taxon>
        <taxon>Bacteroidota</taxon>
        <taxon>Flavobacteriia</taxon>
        <taxon>Flavobacteriales</taxon>
        <taxon>Owenweeksiaceae</taxon>
        <taxon>Croceimicrobium</taxon>
    </lineage>
</organism>
<dbReference type="InterPro" id="IPR008207">
    <property type="entry name" value="Sig_transdc_His_kin_Hpt_dom"/>
</dbReference>
<reference evidence="3 4" key="1">
    <citation type="submission" date="2020-08" db="EMBL/GenBank/DDBJ databases">
        <title>Croceimicrobium hydrocarbonivorans gen. nov., sp. nov., a novel marine bacterium isolated from a bacterial consortium that degrades polyethylene terephthalate.</title>
        <authorList>
            <person name="Liu R."/>
        </authorList>
    </citation>
    <scope>NUCLEOTIDE SEQUENCE [LARGE SCALE GENOMIC DNA]</scope>
    <source>
        <strain evidence="3 4">A20-9</strain>
    </source>
</reference>
<evidence type="ECO:0000256" key="1">
    <source>
        <dbReference type="PROSITE-ProRule" id="PRU00110"/>
    </source>
</evidence>
<name>A0A7H0VCV0_9FLAO</name>
<dbReference type="GO" id="GO:0000160">
    <property type="term" value="P:phosphorelay signal transduction system"/>
    <property type="evidence" value="ECO:0007669"/>
    <property type="project" value="InterPro"/>
</dbReference>
<feature type="modified residue" description="Phosphohistidine" evidence="1">
    <location>
        <position position="57"/>
    </location>
</feature>
<dbReference type="AlphaFoldDB" id="A0A7H0VCV0"/>
<dbReference type="Gene3D" id="1.20.120.160">
    <property type="entry name" value="HPT domain"/>
    <property type="match status" value="1"/>
</dbReference>
<sequence>MSDKVYDLSQLEELGGGDAEFVAMMVATFLEHTPGQLDEMKNAHSSGDLATLGAIAHKIKPNVDMFGINAITQDIRDLEQMGKEGINNDETRAKLQRVDQELQIAFEQLKQF</sequence>
<dbReference type="Proteomes" id="UP000516305">
    <property type="component" value="Chromosome"/>
</dbReference>
<accession>A0A7H0VCV0</accession>
<evidence type="ECO:0000313" key="3">
    <source>
        <dbReference type="EMBL" id="QNR23548.1"/>
    </source>
</evidence>
<protein>
    <submittedName>
        <fullName evidence="3">Hpt domain-containing protein</fullName>
    </submittedName>
</protein>
<dbReference type="Pfam" id="PF01627">
    <property type="entry name" value="Hpt"/>
    <property type="match status" value="1"/>
</dbReference>
<dbReference type="SUPFAM" id="SSF47226">
    <property type="entry name" value="Histidine-containing phosphotransfer domain, HPT domain"/>
    <property type="match status" value="1"/>
</dbReference>
<feature type="domain" description="HPt" evidence="2">
    <location>
        <begin position="18"/>
        <end position="112"/>
    </location>
</feature>
<evidence type="ECO:0000259" key="2">
    <source>
        <dbReference type="PROSITE" id="PS50894"/>
    </source>
</evidence>
<keyword evidence="1" id="KW-0597">Phosphoprotein</keyword>
<dbReference type="RefSeq" id="WP_210758080.1">
    <property type="nucleotide sequence ID" value="NZ_CP060139.1"/>
</dbReference>
<keyword evidence="4" id="KW-1185">Reference proteome</keyword>
<dbReference type="InterPro" id="IPR036641">
    <property type="entry name" value="HPT_dom_sf"/>
</dbReference>
<dbReference type="KEGG" id="chyd:H4K34_14340"/>
<proteinExistence type="predicted"/>
<gene>
    <name evidence="3" type="ORF">H4K34_14340</name>
</gene>
<evidence type="ECO:0000313" key="4">
    <source>
        <dbReference type="Proteomes" id="UP000516305"/>
    </source>
</evidence>
<dbReference type="EMBL" id="CP060139">
    <property type="protein sequence ID" value="QNR23548.1"/>
    <property type="molecule type" value="Genomic_DNA"/>
</dbReference>
<dbReference type="GO" id="GO:0004672">
    <property type="term" value="F:protein kinase activity"/>
    <property type="evidence" value="ECO:0007669"/>
    <property type="project" value="UniProtKB-ARBA"/>
</dbReference>